<evidence type="ECO:0000259" key="10">
    <source>
        <dbReference type="Pfam" id="PF04290"/>
    </source>
</evidence>
<evidence type="ECO:0000256" key="8">
    <source>
        <dbReference type="ARBA" id="ARBA00038436"/>
    </source>
</evidence>
<evidence type="ECO:0000313" key="11">
    <source>
        <dbReference type="EMBL" id="SLN18876.1"/>
    </source>
</evidence>
<keyword evidence="6 9" id="KW-1133">Transmembrane helix</keyword>
<feature type="transmembrane region" description="Helical" evidence="9">
    <location>
        <begin position="52"/>
        <end position="68"/>
    </location>
</feature>
<dbReference type="GO" id="GO:0015740">
    <property type="term" value="P:C4-dicarboxylate transport"/>
    <property type="evidence" value="ECO:0007669"/>
    <property type="project" value="TreeGrafter"/>
</dbReference>
<comment type="function">
    <text evidence="9">Part of the tripartite ATP-independent periplasmic (TRAP) transport system.</text>
</comment>
<dbReference type="AlphaFoldDB" id="A0A1X6YEF2"/>
<comment type="subcellular location">
    <subcellularLocation>
        <location evidence="1 9">Cell inner membrane</location>
        <topology evidence="1 9">Multi-pass membrane protein</topology>
    </subcellularLocation>
</comment>
<dbReference type="PANTHER" id="PTHR35011">
    <property type="entry name" value="2,3-DIKETO-L-GULONATE TRAP TRANSPORTER SMALL PERMEASE PROTEIN YIAM"/>
    <property type="match status" value="1"/>
</dbReference>
<keyword evidence="2 9" id="KW-0813">Transport</keyword>
<evidence type="ECO:0000256" key="1">
    <source>
        <dbReference type="ARBA" id="ARBA00004429"/>
    </source>
</evidence>
<feature type="transmembrane region" description="Helical" evidence="9">
    <location>
        <begin position="129"/>
        <end position="147"/>
    </location>
</feature>
<dbReference type="Pfam" id="PF04290">
    <property type="entry name" value="DctQ"/>
    <property type="match status" value="1"/>
</dbReference>
<evidence type="ECO:0000256" key="9">
    <source>
        <dbReference type="RuleBase" id="RU369079"/>
    </source>
</evidence>
<evidence type="ECO:0000313" key="12">
    <source>
        <dbReference type="Proteomes" id="UP000193207"/>
    </source>
</evidence>
<dbReference type="OrthoDB" id="4964541at2"/>
<dbReference type="InterPro" id="IPR055348">
    <property type="entry name" value="DctQ"/>
</dbReference>
<sequence>MQAFASLVDRVADHLAQLCGWAYLAIGLMLGFEVIARYFFNAPTIWAEELSRLVFLFATLLAAPALLRQNAHIRVTALTALMNPAAQRAARLVALGFVIALCCVLVWYGKDAPLNSYARGRSSGSMLDIPAWWAQTAVPLAFALLALQATLEFIRCALGAPLPPEAHMPE</sequence>
<feature type="transmembrane region" description="Helical" evidence="9">
    <location>
        <begin position="89"/>
        <end position="109"/>
    </location>
</feature>
<keyword evidence="5 9" id="KW-0812">Transmembrane</keyword>
<dbReference type="PANTHER" id="PTHR35011:SF10">
    <property type="entry name" value="TRAP TRANSPORTER SMALL PERMEASE PROTEIN"/>
    <property type="match status" value="1"/>
</dbReference>
<keyword evidence="12" id="KW-1185">Reference proteome</keyword>
<reference evidence="11 12" key="1">
    <citation type="submission" date="2017-03" db="EMBL/GenBank/DDBJ databases">
        <authorList>
            <person name="Afonso C.L."/>
            <person name="Miller P.J."/>
            <person name="Scott M.A."/>
            <person name="Spackman E."/>
            <person name="Goraichik I."/>
            <person name="Dimitrov K.M."/>
            <person name="Suarez D.L."/>
            <person name="Swayne D.E."/>
        </authorList>
    </citation>
    <scope>NUCLEOTIDE SEQUENCE [LARGE SCALE GENOMIC DNA]</scope>
    <source>
        <strain evidence="11 12">CECT 8110</strain>
    </source>
</reference>
<proteinExistence type="inferred from homology"/>
<keyword evidence="3" id="KW-1003">Cell membrane</keyword>
<evidence type="ECO:0000256" key="7">
    <source>
        <dbReference type="ARBA" id="ARBA00023136"/>
    </source>
</evidence>
<dbReference type="Proteomes" id="UP000193207">
    <property type="component" value="Unassembled WGS sequence"/>
</dbReference>
<dbReference type="GO" id="GO:0022857">
    <property type="term" value="F:transmembrane transporter activity"/>
    <property type="evidence" value="ECO:0007669"/>
    <property type="project" value="UniProtKB-UniRule"/>
</dbReference>
<dbReference type="RefSeq" id="WP_085816274.1">
    <property type="nucleotide sequence ID" value="NZ_FWFU01000001.1"/>
</dbReference>
<dbReference type="EMBL" id="FWFU01000001">
    <property type="protein sequence ID" value="SLN18876.1"/>
    <property type="molecule type" value="Genomic_DNA"/>
</dbReference>
<comment type="similarity">
    <text evidence="8 9">Belongs to the TRAP transporter small permease family.</text>
</comment>
<dbReference type="GO" id="GO:0005886">
    <property type="term" value="C:plasma membrane"/>
    <property type="evidence" value="ECO:0007669"/>
    <property type="project" value="UniProtKB-SubCell"/>
</dbReference>
<protein>
    <recommendedName>
        <fullName evidence="9">TRAP transporter small permease protein</fullName>
    </recommendedName>
</protein>
<dbReference type="InterPro" id="IPR007387">
    <property type="entry name" value="TRAP_DctQ"/>
</dbReference>
<keyword evidence="7 9" id="KW-0472">Membrane</keyword>
<feature type="domain" description="Tripartite ATP-independent periplasmic transporters DctQ component" evidence="10">
    <location>
        <begin position="28"/>
        <end position="157"/>
    </location>
</feature>
<feature type="transmembrane region" description="Helical" evidence="9">
    <location>
        <begin position="21"/>
        <end position="40"/>
    </location>
</feature>
<accession>A0A1X6YEF2</accession>
<evidence type="ECO:0000256" key="2">
    <source>
        <dbReference type="ARBA" id="ARBA00022448"/>
    </source>
</evidence>
<keyword evidence="4 9" id="KW-0997">Cell inner membrane</keyword>
<evidence type="ECO:0000256" key="4">
    <source>
        <dbReference type="ARBA" id="ARBA00022519"/>
    </source>
</evidence>
<name>A0A1X6YEF2_9RHOB</name>
<evidence type="ECO:0000256" key="3">
    <source>
        <dbReference type="ARBA" id="ARBA00022475"/>
    </source>
</evidence>
<evidence type="ECO:0000256" key="5">
    <source>
        <dbReference type="ARBA" id="ARBA00022692"/>
    </source>
</evidence>
<comment type="subunit">
    <text evidence="9">The complex comprises the extracytoplasmic solute receptor protein and the two transmembrane proteins.</text>
</comment>
<organism evidence="11 12">
    <name type="scientific">Roseovarius halotolerans</name>
    <dbReference type="NCBI Taxonomy" id="505353"/>
    <lineage>
        <taxon>Bacteria</taxon>
        <taxon>Pseudomonadati</taxon>
        <taxon>Pseudomonadota</taxon>
        <taxon>Alphaproteobacteria</taxon>
        <taxon>Rhodobacterales</taxon>
        <taxon>Roseobacteraceae</taxon>
        <taxon>Roseovarius</taxon>
    </lineage>
</organism>
<evidence type="ECO:0000256" key="6">
    <source>
        <dbReference type="ARBA" id="ARBA00022989"/>
    </source>
</evidence>
<gene>
    <name evidence="11" type="primary">yiaM_2</name>
    <name evidence="11" type="ORF">ROH8110_00597</name>
</gene>